<evidence type="ECO:0000313" key="4">
    <source>
        <dbReference type="Proteomes" id="UP001519654"/>
    </source>
</evidence>
<evidence type="ECO:0000256" key="2">
    <source>
        <dbReference type="SAM" id="Phobius"/>
    </source>
</evidence>
<dbReference type="Proteomes" id="UP001519654">
    <property type="component" value="Unassembled WGS sequence"/>
</dbReference>
<feature type="compositionally biased region" description="Low complexity" evidence="1">
    <location>
        <begin position="96"/>
        <end position="108"/>
    </location>
</feature>
<sequence length="139" mass="13885">MRSRSREVALVISGIVLVSGGIALAAARLDAADKWGSVLGGLAGIAGLAFSGVGAARARRSGGQSVGNSVVGGSVVQVRNVRGGVRIGAAPPVRMAAKPSPAESSASPTGDQVIDRTSVAGPIRQVDDVTGDVDIDRWD</sequence>
<accession>A0ABS5Z1K1</accession>
<keyword evidence="2" id="KW-0812">Transmembrane</keyword>
<feature type="region of interest" description="Disordered" evidence="1">
    <location>
        <begin position="92"/>
        <end position="139"/>
    </location>
</feature>
<name>A0ABS5Z1K1_9ACTN</name>
<keyword evidence="4" id="KW-1185">Reference proteome</keyword>
<reference evidence="3 4" key="1">
    <citation type="submission" date="2021-06" db="EMBL/GenBank/DDBJ databases">
        <title>Actinoplanes lichenicola sp. nov., and Actinoplanes ovalisporus sp. nov., isolated from lichen in Thailand.</title>
        <authorList>
            <person name="Saeng-In P."/>
            <person name="Kanchanasin P."/>
            <person name="Yuki M."/>
            <person name="Kudo T."/>
            <person name="Ohkuma M."/>
            <person name="Phongsopitanun W."/>
            <person name="Tanasupawat S."/>
        </authorList>
    </citation>
    <scope>NUCLEOTIDE SEQUENCE [LARGE SCALE GENOMIC DNA]</scope>
    <source>
        <strain evidence="3 4">NBRC 110975</strain>
    </source>
</reference>
<keyword evidence="2" id="KW-0472">Membrane</keyword>
<dbReference type="EMBL" id="JAHKKG010000015">
    <property type="protein sequence ID" value="MBU2669584.1"/>
    <property type="molecule type" value="Genomic_DNA"/>
</dbReference>
<feature type="transmembrane region" description="Helical" evidence="2">
    <location>
        <begin position="35"/>
        <end position="56"/>
    </location>
</feature>
<organism evidence="3 4">
    <name type="scientific">Paractinoplanes bogorensis</name>
    <dbReference type="NCBI Taxonomy" id="1610840"/>
    <lineage>
        <taxon>Bacteria</taxon>
        <taxon>Bacillati</taxon>
        <taxon>Actinomycetota</taxon>
        <taxon>Actinomycetes</taxon>
        <taxon>Micromonosporales</taxon>
        <taxon>Micromonosporaceae</taxon>
        <taxon>Paractinoplanes</taxon>
    </lineage>
</organism>
<comment type="caution">
    <text evidence="3">The sequence shown here is derived from an EMBL/GenBank/DDBJ whole genome shotgun (WGS) entry which is preliminary data.</text>
</comment>
<keyword evidence="2" id="KW-1133">Transmembrane helix</keyword>
<evidence type="ECO:0000256" key="1">
    <source>
        <dbReference type="SAM" id="MobiDB-lite"/>
    </source>
</evidence>
<protein>
    <submittedName>
        <fullName evidence="3">Uncharacterized protein</fullName>
    </submittedName>
</protein>
<evidence type="ECO:0000313" key="3">
    <source>
        <dbReference type="EMBL" id="MBU2669584.1"/>
    </source>
</evidence>
<proteinExistence type="predicted"/>
<gene>
    <name evidence="3" type="ORF">KOI35_39350</name>
</gene>